<dbReference type="InterPro" id="IPR036390">
    <property type="entry name" value="WH_DNA-bd_sf"/>
</dbReference>
<sequence>MEDGEATSGVHWTDENGEPRHDPVLADWWFTHYAYRVLGEHFPGVDADASRLVMRLRRATGTLSELARSGLADHRAPSTAGQRILLTLMLAGPLTQAQIADYSGMSRAAVSSAVRTLIVDGMISRTPSPKDGRAVLHAVTPHGEEVYREAFLARNAKESELLHALTAKEYAQLMQILEKLMSYAASHAPDARLLEAEEPSDDAR</sequence>
<evidence type="ECO:0000313" key="3">
    <source>
        <dbReference type="Proteomes" id="UP001199642"/>
    </source>
</evidence>
<dbReference type="Pfam" id="PF12802">
    <property type="entry name" value="MarR_2"/>
    <property type="match status" value="1"/>
</dbReference>
<evidence type="ECO:0000259" key="1">
    <source>
        <dbReference type="PROSITE" id="PS50995"/>
    </source>
</evidence>
<dbReference type="SUPFAM" id="SSF46785">
    <property type="entry name" value="Winged helix' DNA-binding domain"/>
    <property type="match status" value="1"/>
</dbReference>
<dbReference type="SMART" id="SM00347">
    <property type="entry name" value="HTH_MARR"/>
    <property type="match status" value="1"/>
</dbReference>
<name>A0ABY3RQF6_9MICO</name>
<dbReference type="Gene3D" id="1.10.10.10">
    <property type="entry name" value="Winged helix-like DNA-binding domain superfamily/Winged helix DNA-binding domain"/>
    <property type="match status" value="1"/>
</dbReference>
<proteinExistence type="predicted"/>
<dbReference type="PRINTS" id="PR00598">
    <property type="entry name" value="HTHMARR"/>
</dbReference>
<keyword evidence="3" id="KW-1185">Reference proteome</keyword>
<dbReference type="PANTHER" id="PTHR33164:SF43">
    <property type="entry name" value="HTH-TYPE TRANSCRIPTIONAL REPRESSOR YETL"/>
    <property type="match status" value="1"/>
</dbReference>
<accession>A0ABY3RQF6</accession>
<dbReference type="InterPro" id="IPR036388">
    <property type="entry name" value="WH-like_DNA-bd_sf"/>
</dbReference>
<dbReference type="InterPro" id="IPR000835">
    <property type="entry name" value="HTH_MarR-typ"/>
</dbReference>
<dbReference type="Proteomes" id="UP001199642">
    <property type="component" value="Chromosome"/>
</dbReference>
<dbReference type="InterPro" id="IPR039422">
    <property type="entry name" value="MarR/SlyA-like"/>
</dbReference>
<protein>
    <submittedName>
        <fullName evidence="2">MarR family transcriptional regulator</fullName>
    </submittedName>
</protein>
<dbReference type="PANTHER" id="PTHR33164">
    <property type="entry name" value="TRANSCRIPTIONAL REGULATOR, MARR FAMILY"/>
    <property type="match status" value="1"/>
</dbReference>
<reference evidence="2 3" key="1">
    <citation type="submission" date="2023-01" db="EMBL/GenBank/DDBJ databases">
        <title>Characterization of estradiol degrading bacteria Microbacterium sp. MZT7 and reveal degrading genes through genome analysis.</title>
        <authorList>
            <person name="Hao P."/>
            <person name="Gao Y."/>
        </authorList>
    </citation>
    <scope>NUCLEOTIDE SEQUENCE [LARGE SCALE GENOMIC DNA]</scope>
    <source>
        <strain evidence="2 3">MZT7</strain>
    </source>
</reference>
<dbReference type="RefSeq" id="WP_067242893.1">
    <property type="nucleotide sequence ID" value="NZ_CP082781.1"/>
</dbReference>
<gene>
    <name evidence="2" type="ORF">K8F61_10745</name>
</gene>
<organism evidence="2 3">
    <name type="scientific">Microbacterium resistens</name>
    <dbReference type="NCBI Taxonomy" id="156977"/>
    <lineage>
        <taxon>Bacteria</taxon>
        <taxon>Bacillati</taxon>
        <taxon>Actinomycetota</taxon>
        <taxon>Actinomycetes</taxon>
        <taxon>Micrococcales</taxon>
        <taxon>Microbacteriaceae</taxon>
        <taxon>Microbacterium</taxon>
    </lineage>
</organism>
<dbReference type="EMBL" id="CP082781">
    <property type="protein sequence ID" value="UGS25175.1"/>
    <property type="molecule type" value="Genomic_DNA"/>
</dbReference>
<evidence type="ECO:0000313" key="2">
    <source>
        <dbReference type="EMBL" id="UGS25175.1"/>
    </source>
</evidence>
<feature type="domain" description="HTH marR-type" evidence="1">
    <location>
        <begin position="49"/>
        <end position="182"/>
    </location>
</feature>
<dbReference type="PROSITE" id="PS50995">
    <property type="entry name" value="HTH_MARR_2"/>
    <property type="match status" value="1"/>
</dbReference>